<dbReference type="InterPro" id="IPR001792">
    <property type="entry name" value="Acylphosphatase-like_dom"/>
</dbReference>
<evidence type="ECO:0000259" key="3">
    <source>
        <dbReference type="PROSITE" id="PS51163"/>
    </source>
</evidence>
<dbReference type="Pfam" id="PF17788">
    <property type="entry name" value="HypF_C"/>
    <property type="match status" value="1"/>
</dbReference>
<proteinExistence type="predicted"/>
<comment type="catalytic activity">
    <reaction evidence="1">
        <text>an acyl phosphate + H2O = a carboxylate + phosphate + H(+)</text>
        <dbReference type="Rhea" id="RHEA:14965"/>
        <dbReference type="ChEBI" id="CHEBI:15377"/>
        <dbReference type="ChEBI" id="CHEBI:15378"/>
        <dbReference type="ChEBI" id="CHEBI:29067"/>
        <dbReference type="ChEBI" id="CHEBI:43474"/>
        <dbReference type="ChEBI" id="CHEBI:59918"/>
        <dbReference type="EC" id="3.6.1.7"/>
    </reaction>
</comment>
<evidence type="ECO:0000256" key="1">
    <source>
        <dbReference type="PROSITE-ProRule" id="PRU00520"/>
    </source>
</evidence>
<dbReference type="Pfam" id="PF00708">
    <property type="entry name" value="Acylphosphatase"/>
    <property type="match status" value="1"/>
</dbReference>
<keyword evidence="1" id="KW-0378">Hydrolase</keyword>
<dbReference type="InterPro" id="IPR051060">
    <property type="entry name" value="Carbamoyltrans_HypF-like"/>
</dbReference>
<dbReference type="Pfam" id="PF01300">
    <property type="entry name" value="Sua5_yciO_yrdC"/>
    <property type="match status" value="1"/>
</dbReference>
<protein>
    <recommendedName>
        <fullName evidence="1">acylphosphatase</fullName>
        <ecNumber evidence="1">3.6.1.7</ecNumber>
    </recommendedName>
</protein>
<feature type="domain" description="YrdC-like" evidence="3">
    <location>
        <begin position="228"/>
        <end position="439"/>
    </location>
</feature>
<sequence>MKARHIYILTGQVQGVGFRPFIYREAVKLHLTGFVGNTPEGVRIEVQGDEEPLAAFARFPEHLPPLARIASLSRSEAAPLPDEEAFHIEQSSGGGHRGHSVLVSPDVAPCEECLADMATPGNRRFGYAFTNCTNCGPRYTITRSIPYDRPATSMACFPLCAPCAEEYHNPLDRRFHAQPNACPDCGPMLWLETADNSPAAPWPEHTPFPMHAERKERYGLTGNACMGNAAIPALLIALKEGRIAAIRGLGGFHLACDAQNAQAVAELRRRKARPHKALAVMVADEESASRFARISEDARVLLTSPARPIVICPRKKASSEEKNAGLLPDILAPDTASIGLMLPSTPLHYLLFHPEWAGGKKEDVPQALVMTSGNPHGAPICLGNREAKKRLGSMADLFLFHDRDILVRVDDSVVFPAEEQPGGHGLSPVPELMVRRARGFVPSPQKLPPRASRRAKDCVFAAGAELKHTFCLTRGEEAFVSQHIGNVSLTENLAFFEETLRHLQNLLEVEPCLVVRDLHPDYLSSRLAERFSQQYGLRQVTLQHHAAHVCAVMAEHSLNEPVLGLALDG</sequence>
<feature type="active site" evidence="1">
    <location>
        <position position="37"/>
    </location>
</feature>
<dbReference type="Gene3D" id="3.90.870.50">
    <property type="match status" value="1"/>
</dbReference>
<dbReference type="GO" id="GO:0016743">
    <property type="term" value="F:carboxyl- or carbamoyltransferase activity"/>
    <property type="evidence" value="ECO:0007669"/>
    <property type="project" value="TreeGrafter"/>
</dbReference>
<dbReference type="InterPro" id="IPR017945">
    <property type="entry name" value="DHBP_synth_RibB-like_a/b_dom"/>
</dbReference>
<dbReference type="GO" id="GO:0003725">
    <property type="term" value="F:double-stranded RNA binding"/>
    <property type="evidence" value="ECO:0007669"/>
    <property type="project" value="InterPro"/>
</dbReference>
<dbReference type="SUPFAM" id="SSF55821">
    <property type="entry name" value="YrdC/RibB"/>
    <property type="match status" value="1"/>
</dbReference>
<organism evidence="4 5">
    <name type="scientific">Mailhella massiliensis</name>
    <dbReference type="NCBI Taxonomy" id="1903261"/>
    <lineage>
        <taxon>Bacteria</taxon>
        <taxon>Pseudomonadati</taxon>
        <taxon>Thermodesulfobacteriota</taxon>
        <taxon>Desulfovibrionia</taxon>
        <taxon>Desulfovibrionales</taxon>
        <taxon>Desulfovibrionaceae</taxon>
        <taxon>Mailhella</taxon>
    </lineage>
</organism>
<evidence type="ECO:0000313" key="4">
    <source>
        <dbReference type="EMBL" id="HJD96924.1"/>
    </source>
</evidence>
<dbReference type="AlphaFoldDB" id="A0A921AVM3"/>
<reference evidence="4" key="1">
    <citation type="journal article" date="2021" name="PeerJ">
        <title>Extensive microbial diversity within the chicken gut microbiome revealed by metagenomics and culture.</title>
        <authorList>
            <person name="Gilroy R."/>
            <person name="Ravi A."/>
            <person name="Getino M."/>
            <person name="Pursley I."/>
            <person name="Horton D.L."/>
            <person name="Alikhan N.F."/>
            <person name="Baker D."/>
            <person name="Gharbi K."/>
            <person name="Hall N."/>
            <person name="Watson M."/>
            <person name="Adriaenssens E.M."/>
            <person name="Foster-Nyarko E."/>
            <person name="Jarju S."/>
            <person name="Secka A."/>
            <person name="Antonio M."/>
            <person name="Oren A."/>
            <person name="Chaudhuri R.R."/>
            <person name="La Ragione R."/>
            <person name="Hildebrand F."/>
            <person name="Pallen M.J."/>
        </authorList>
    </citation>
    <scope>NUCLEOTIDE SEQUENCE</scope>
    <source>
        <strain evidence="4">ChiGjej2B2-19336</strain>
    </source>
</reference>
<dbReference type="PANTHER" id="PTHR42959:SF1">
    <property type="entry name" value="CARBAMOYLTRANSFERASE HYPF"/>
    <property type="match status" value="1"/>
</dbReference>
<dbReference type="PANTHER" id="PTHR42959">
    <property type="entry name" value="CARBAMOYLTRANSFERASE"/>
    <property type="match status" value="1"/>
</dbReference>
<dbReference type="SUPFAM" id="SSF54975">
    <property type="entry name" value="Acylphosphatase/BLUF domain-like"/>
    <property type="match status" value="1"/>
</dbReference>
<dbReference type="RefSeq" id="WP_304121556.1">
    <property type="nucleotide sequence ID" value="NZ_DYZA01000086.1"/>
</dbReference>
<dbReference type="Pfam" id="PF07503">
    <property type="entry name" value="zf-HYPF"/>
    <property type="match status" value="2"/>
</dbReference>
<dbReference type="InterPro" id="IPR036046">
    <property type="entry name" value="Acylphosphatase-like_dom_sf"/>
</dbReference>
<dbReference type="Gene3D" id="3.30.110.120">
    <property type="match status" value="1"/>
</dbReference>
<dbReference type="InterPro" id="IPR011125">
    <property type="entry name" value="Znf_HypF"/>
</dbReference>
<feature type="non-terminal residue" evidence="4">
    <location>
        <position position="569"/>
    </location>
</feature>
<feature type="active site" evidence="1">
    <location>
        <position position="19"/>
    </location>
</feature>
<dbReference type="PROSITE" id="PS51160">
    <property type="entry name" value="ACYLPHOSPHATASE_3"/>
    <property type="match status" value="1"/>
</dbReference>
<dbReference type="GO" id="GO:0008270">
    <property type="term" value="F:zinc ion binding"/>
    <property type="evidence" value="ECO:0007669"/>
    <property type="project" value="InterPro"/>
</dbReference>
<dbReference type="InterPro" id="IPR006070">
    <property type="entry name" value="Sua5-like_dom"/>
</dbReference>
<dbReference type="InterPro" id="IPR041440">
    <property type="entry name" value="HypF_C"/>
</dbReference>
<gene>
    <name evidence="4" type="ORF">K8W16_04695</name>
</gene>
<dbReference type="InterPro" id="IPR017968">
    <property type="entry name" value="Acylphosphatase_CS"/>
</dbReference>
<dbReference type="Gene3D" id="3.30.420.360">
    <property type="match status" value="1"/>
</dbReference>
<dbReference type="EC" id="3.6.1.7" evidence="1"/>
<comment type="caution">
    <text evidence="4">The sequence shown here is derived from an EMBL/GenBank/DDBJ whole genome shotgun (WGS) entry which is preliminary data.</text>
</comment>
<dbReference type="Proteomes" id="UP000698963">
    <property type="component" value="Unassembled WGS sequence"/>
</dbReference>
<reference evidence="4" key="2">
    <citation type="submission" date="2021-09" db="EMBL/GenBank/DDBJ databases">
        <authorList>
            <person name="Gilroy R."/>
        </authorList>
    </citation>
    <scope>NUCLEOTIDE SEQUENCE</scope>
    <source>
        <strain evidence="4">ChiGjej2B2-19336</strain>
    </source>
</reference>
<evidence type="ECO:0000313" key="5">
    <source>
        <dbReference type="Proteomes" id="UP000698963"/>
    </source>
</evidence>
<dbReference type="PROSITE" id="PS51163">
    <property type="entry name" value="YRDC"/>
    <property type="match status" value="1"/>
</dbReference>
<dbReference type="EMBL" id="DYZA01000086">
    <property type="protein sequence ID" value="HJD96924.1"/>
    <property type="molecule type" value="Genomic_DNA"/>
</dbReference>
<dbReference type="GO" id="GO:0051604">
    <property type="term" value="P:protein maturation"/>
    <property type="evidence" value="ECO:0007669"/>
    <property type="project" value="TreeGrafter"/>
</dbReference>
<dbReference type="PROSITE" id="PS00150">
    <property type="entry name" value="ACYLPHOSPHATASE_1"/>
    <property type="match status" value="1"/>
</dbReference>
<feature type="domain" description="Acylphosphatase-like" evidence="2">
    <location>
        <begin position="4"/>
        <end position="90"/>
    </location>
</feature>
<accession>A0A921AVM3</accession>
<evidence type="ECO:0000259" key="2">
    <source>
        <dbReference type="PROSITE" id="PS51160"/>
    </source>
</evidence>
<dbReference type="GO" id="GO:0003998">
    <property type="term" value="F:acylphosphatase activity"/>
    <property type="evidence" value="ECO:0007669"/>
    <property type="project" value="UniProtKB-EC"/>
</dbReference>
<name>A0A921AVM3_9BACT</name>